<dbReference type="Pfam" id="PF13476">
    <property type="entry name" value="AAA_23"/>
    <property type="match status" value="1"/>
</dbReference>
<feature type="compositionally biased region" description="Acidic residues" evidence="5">
    <location>
        <begin position="239"/>
        <end position="249"/>
    </location>
</feature>
<dbReference type="InterPro" id="IPR038729">
    <property type="entry name" value="Rad50/SbcC_AAA"/>
</dbReference>
<comment type="similarity">
    <text evidence="1">Belongs to the SMC family. SbcC subfamily.</text>
</comment>
<dbReference type="GO" id="GO:0016887">
    <property type="term" value="F:ATP hydrolysis activity"/>
    <property type="evidence" value="ECO:0007669"/>
    <property type="project" value="InterPro"/>
</dbReference>
<dbReference type="GO" id="GO:0006302">
    <property type="term" value="P:double-strand break repair"/>
    <property type="evidence" value="ECO:0007669"/>
    <property type="project" value="InterPro"/>
</dbReference>
<dbReference type="AlphaFoldDB" id="A0A917GUG3"/>
<feature type="region of interest" description="Disordered" evidence="5">
    <location>
        <begin position="223"/>
        <end position="258"/>
    </location>
</feature>
<keyword evidence="8" id="KW-1185">Reference proteome</keyword>
<reference evidence="7" key="1">
    <citation type="journal article" date="2014" name="Int. J. Syst. Evol. Microbiol.">
        <title>Complete genome sequence of Corynebacterium casei LMG S-19264T (=DSM 44701T), isolated from a smear-ripened cheese.</title>
        <authorList>
            <consortium name="US DOE Joint Genome Institute (JGI-PGF)"/>
            <person name="Walter F."/>
            <person name="Albersmeier A."/>
            <person name="Kalinowski J."/>
            <person name="Ruckert C."/>
        </authorList>
    </citation>
    <scope>NUCLEOTIDE SEQUENCE</scope>
    <source>
        <strain evidence="7">CGMCC 1.12187</strain>
    </source>
</reference>
<dbReference type="InterPro" id="IPR027417">
    <property type="entry name" value="P-loop_NTPase"/>
</dbReference>
<evidence type="ECO:0000313" key="7">
    <source>
        <dbReference type="EMBL" id="GGG57326.1"/>
    </source>
</evidence>
<evidence type="ECO:0000256" key="4">
    <source>
        <dbReference type="SAM" id="Coils"/>
    </source>
</evidence>
<dbReference type="PANTHER" id="PTHR32114">
    <property type="entry name" value="ABC TRANSPORTER ABCH.3"/>
    <property type="match status" value="1"/>
</dbReference>
<feature type="compositionally biased region" description="Basic and acidic residues" evidence="5">
    <location>
        <begin position="466"/>
        <end position="478"/>
    </location>
</feature>
<sequence>MRLHRLEITAFGPFAGHEVIDFEPLNEAGLFLLNGVTGAGKTSVLDALCFALYGTVPGGRAARALRSHHAEPTAAPEVQLEFTAAGRRFLLTRSPYWEAPSTRAASGTAVRQPKALLQERGTDGGWEAKATRLDDVGELVKEVVGLSKEQFTQVILLPQGEFAEFLRASSADREAVLKRLFGTASYERVQEELVARSRTARAAAESAAAESARIVRDAERELGTVRSLDPGGEAAAAEAPEESPGDEPDAGAAGAGALGVREGGAGEGGAAAAVAAVLARARDAEERGRALHAALDARLHEVERRAADFQEQLRLWRRLAELRREETELAAGRSEAEERRKALDRHRAAVPLRVVLDARRRAQDGLDRARELRARALADVAADGLLRTAPAALLPGHEDAAAAALAGEDRPAPGLRAAADQALAGVRAVRRREAELAGLADAVERLTEEEAAMVRQAAELDARAARQDAERTALERTGAELGPRAAAAPDLRRRADEAARVLEASRELAAAGARHDHELARYEEAERERRSVAQHAEQLQQRRFEEAAGLLAAELEDGVPCPVCGSAEHPAPADTGGAGTVTEDALRAALARRDTTAEAAETARRALGTARDAVTRLRAAGAADDPAAAQDAARAAAAEAEGAESAARQLGQAQAGLERLRAERDRTARALHDADVARSTATATLEQTRTQHDALAAELAEHARGFAGLPGKEAAAAHLVATLARLGEAHDALARAEETDRDAAAQLRTALQDSSFADEADLAGALLEPGTAQEQQRHVEEFEGRALRVAAQLAAAELTGVLEQEAAGATAPDPGALDRARTELSDLHAQRDASTGRLAGLTAARERLARLAEEAGTADAATARASAAAATLRELAETANGTSSDNALRMTLNSFVLAAQLEEVAAAAAVRLERMTGGRYRIVHSDAKDGGRKSGLGLQVEDAWTNARRGTESLSGGETFMASLALALGLADVVQAQAGGVEIDTLFVDEGFGSLDEETLEEVLDTIDGLRERGRVIGLVSHVQEMKARIPHQILVRRSPRGSTLAVTSAGSAV</sequence>
<evidence type="ECO:0000256" key="3">
    <source>
        <dbReference type="ARBA" id="ARBA00013368"/>
    </source>
</evidence>
<feature type="coiled-coil region" evidence="4">
    <location>
        <begin position="292"/>
        <end position="339"/>
    </location>
</feature>
<comment type="subunit">
    <text evidence="2">Heterodimer of SbcC and SbcD.</text>
</comment>
<dbReference type="PANTHER" id="PTHR32114:SF2">
    <property type="entry name" value="ABC TRANSPORTER ABCH.3"/>
    <property type="match status" value="1"/>
</dbReference>
<name>A0A917GUG3_9MICC</name>
<accession>A0A917GUG3</accession>
<evidence type="ECO:0000259" key="6">
    <source>
        <dbReference type="Pfam" id="PF13476"/>
    </source>
</evidence>
<dbReference type="Pfam" id="PF13558">
    <property type="entry name" value="SbcC_Walker_B"/>
    <property type="match status" value="1"/>
</dbReference>
<dbReference type="SUPFAM" id="SSF52540">
    <property type="entry name" value="P-loop containing nucleoside triphosphate hydrolases"/>
    <property type="match status" value="1"/>
</dbReference>
<feature type="domain" description="Rad50/SbcC-type AAA" evidence="6">
    <location>
        <begin position="5"/>
        <end position="189"/>
    </location>
</feature>
<evidence type="ECO:0000256" key="2">
    <source>
        <dbReference type="ARBA" id="ARBA00011322"/>
    </source>
</evidence>
<evidence type="ECO:0000256" key="5">
    <source>
        <dbReference type="SAM" id="MobiDB-lite"/>
    </source>
</evidence>
<reference evidence="7" key="2">
    <citation type="submission" date="2020-09" db="EMBL/GenBank/DDBJ databases">
        <authorList>
            <person name="Sun Q."/>
            <person name="Zhou Y."/>
        </authorList>
    </citation>
    <scope>NUCLEOTIDE SEQUENCE</scope>
    <source>
        <strain evidence="7">CGMCC 1.12187</strain>
    </source>
</reference>
<dbReference type="EMBL" id="BMEQ01000009">
    <property type="protein sequence ID" value="GGG57326.1"/>
    <property type="molecule type" value="Genomic_DNA"/>
</dbReference>
<feature type="compositionally biased region" description="Low complexity" evidence="5">
    <location>
        <begin position="229"/>
        <end position="238"/>
    </location>
</feature>
<dbReference type="Gene3D" id="3.40.50.300">
    <property type="entry name" value="P-loop containing nucleotide triphosphate hydrolases"/>
    <property type="match status" value="2"/>
</dbReference>
<evidence type="ECO:0000313" key="8">
    <source>
        <dbReference type="Proteomes" id="UP000638848"/>
    </source>
</evidence>
<proteinExistence type="inferred from homology"/>
<comment type="caution">
    <text evidence="7">The sequence shown here is derived from an EMBL/GenBank/DDBJ whole genome shotgun (WGS) entry which is preliminary data.</text>
</comment>
<dbReference type="RefSeq" id="WP_188536799.1">
    <property type="nucleotide sequence ID" value="NZ_BMEQ01000009.1"/>
</dbReference>
<keyword evidence="4" id="KW-0175">Coiled coil</keyword>
<feature type="region of interest" description="Disordered" evidence="5">
    <location>
        <begin position="466"/>
        <end position="492"/>
    </location>
</feature>
<dbReference type="Proteomes" id="UP000638848">
    <property type="component" value="Unassembled WGS sequence"/>
</dbReference>
<evidence type="ECO:0000256" key="1">
    <source>
        <dbReference type="ARBA" id="ARBA00006930"/>
    </source>
</evidence>
<organism evidence="7 8">
    <name type="scientific">Kocuria dechangensis</name>
    <dbReference type="NCBI Taxonomy" id="1176249"/>
    <lineage>
        <taxon>Bacteria</taxon>
        <taxon>Bacillati</taxon>
        <taxon>Actinomycetota</taxon>
        <taxon>Actinomycetes</taxon>
        <taxon>Micrococcales</taxon>
        <taxon>Micrococcaceae</taxon>
        <taxon>Kocuria</taxon>
    </lineage>
</organism>
<protein>
    <recommendedName>
        <fullName evidence="3">Nuclease SbcCD subunit C</fullName>
    </recommendedName>
</protein>
<gene>
    <name evidence="7" type="primary">sbcC</name>
    <name evidence="7" type="ORF">GCM10011374_20170</name>
</gene>